<dbReference type="AlphaFoldDB" id="A0A1U7I570"/>
<dbReference type="EMBL" id="MRCE01000051">
    <property type="protein sequence ID" value="OKH31381.1"/>
    <property type="molecule type" value="Genomic_DNA"/>
</dbReference>
<dbReference type="OrthoDB" id="581731at2"/>
<dbReference type="Proteomes" id="UP000185860">
    <property type="component" value="Unassembled WGS sequence"/>
</dbReference>
<evidence type="ECO:0000313" key="2">
    <source>
        <dbReference type="Proteomes" id="UP000185860"/>
    </source>
</evidence>
<organism evidence="1 2">
    <name type="scientific">[Phormidium ambiguum] IAM M-71</name>
    <dbReference type="NCBI Taxonomy" id="454136"/>
    <lineage>
        <taxon>Bacteria</taxon>
        <taxon>Bacillati</taxon>
        <taxon>Cyanobacteriota</taxon>
        <taxon>Cyanophyceae</taxon>
        <taxon>Oscillatoriophycideae</taxon>
        <taxon>Aerosakkonematales</taxon>
        <taxon>Aerosakkonemataceae</taxon>
        <taxon>Floridanema</taxon>
    </lineage>
</organism>
<protein>
    <submittedName>
        <fullName evidence="1">Uncharacterized protein</fullName>
    </submittedName>
</protein>
<proteinExistence type="predicted"/>
<reference evidence="1 2" key="1">
    <citation type="submission" date="2016-11" db="EMBL/GenBank/DDBJ databases">
        <title>Draft Genome Sequences of Nine Cyanobacterial Strains from Diverse Habitats.</title>
        <authorList>
            <person name="Zhu T."/>
            <person name="Hou S."/>
            <person name="Lu X."/>
            <person name="Hess W.R."/>
        </authorList>
    </citation>
    <scope>NUCLEOTIDE SEQUENCE [LARGE SCALE GENOMIC DNA]</scope>
    <source>
        <strain evidence="1 2">IAM M-71</strain>
    </source>
</reference>
<accession>A0A1U7I570</accession>
<evidence type="ECO:0000313" key="1">
    <source>
        <dbReference type="EMBL" id="OKH31381.1"/>
    </source>
</evidence>
<comment type="caution">
    <text evidence="1">The sequence shown here is derived from an EMBL/GenBank/DDBJ whole genome shotgun (WGS) entry which is preliminary data.</text>
</comment>
<sequence length="139" mass="16217">MINIRKYNSKLLNKPGVLYCGRGRTTEDIGFGNPFSHKPGTARFRVKTLAESLGCYEAWLYKLLKAYQQQQTRKLEGWERVYLRRVIKLAKDIENGIVTDLICFCIDLENYQPNGSNEYKCHTQILYKVVLQIQQINSH</sequence>
<dbReference type="RefSeq" id="WP_073596969.1">
    <property type="nucleotide sequence ID" value="NZ_MRCE01000051.1"/>
</dbReference>
<name>A0A1U7I570_9CYAN</name>
<gene>
    <name evidence="1" type="ORF">NIES2119_29030</name>
</gene>
<dbReference type="STRING" id="454136.NIES2119_29030"/>